<dbReference type="AlphaFoldDB" id="A0A0C2JAH4"/>
<keyword evidence="2" id="KW-1185">Reference proteome</keyword>
<evidence type="ECO:0000313" key="2">
    <source>
        <dbReference type="Proteomes" id="UP000031668"/>
    </source>
</evidence>
<dbReference type="Proteomes" id="UP000031668">
    <property type="component" value="Unassembled WGS sequence"/>
</dbReference>
<gene>
    <name evidence="1" type="ORF">RF11_07030</name>
</gene>
<protein>
    <submittedName>
        <fullName evidence="1">Uncharacterized protein</fullName>
    </submittedName>
</protein>
<sequence length="99" mass="11293">MLCKCSSTANTSNFNIDIYNLVPVMSECSVGINTMIPKSTHPTALVCHKKTTTFNHNESIFSSLYVSQFRTIEYHHISGFHRITDHGSSGWFVEFFWRG</sequence>
<reference evidence="1 2" key="1">
    <citation type="journal article" date="2014" name="Genome Biol. Evol.">
        <title>The genome of the myxosporean Thelohanellus kitauei shows adaptations to nutrient acquisition within its fish host.</title>
        <authorList>
            <person name="Yang Y."/>
            <person name="Xiong J."/>
            <person name="Zhou Z."/>
            <person name="Huo F."/>
            <person name="Miao W."/>
            <person name="Ran C."/>
            <person name="Liu Y."/>
            <person name="Zhang J."/>
            <person name="Feng J."/>
            <person name="Wang M."/>
            <person name="Wang M."/>
            <person name="Wang L."/>
            <person name="Yao B."/>
        </authorList>
    </citation>
    <scope>NUCLEOTIDE SEQUENCE [LARGE SCALE GENOMIC DNA]</scope>
    <source>
        <strain evidence="1">Wuqing</strain>
    </source>
</reference>
<dbReference type="EMBL" id="JWZT01000221">
    <property type="protein sequence ID" value="KII74839.1"/>
    <property type="molecule type" value="Genomic_DNA"/>
</dbReference>
<name>A0A0C2JAH4_THEKT</name>
<evidence type="ECO:0000313" key="1">
    <source>
        <dbReference type="EMBL" id="KII74839.1"/>
    </source>
</evidence>
<proteinExistence type="predicted"/>
<organism evidence="1 2">
    <name type="scientific">Thelohanellus kitauei</name>
    <name type="common">Myxosporean</name>
    <dbReference type="NCBI Taxonomy" id="669202"/>
    <lineage>
        <taxon>Eukaryota</taxon>
        <taxon>Metazoa</taxon>
        <taxon>Cnidaria</taxon>
        <taxon>Myxozoa</taxon>
        <taxon>Myxosporea</taxon>
        <taxon>Bivalvulida</taxon>
        <taxon>Platysporina</taxon>
        <taxon>Myxobolidae</taxon>
        <taxon>Thelohanellus</taxon>
    </lineage>
</organism>
<comment type="caution">
    <text evidence="1">The sequence shown here is derived from an EMBL/GenBank/DDBJ whole genome shotgun (WGS) entry which is preliminary data.</text>
</comment>
<accession>A0A0C2JAH4</accession>